<evidence type="ECO:0000256" key="1">
    <source>
        <dbReference type="ARBA" id="ARBA00004141"/>
    </source>
</evidence>
<evidence type="ECO:0000313" key="7">
    <source>
        <dbReference type="Proteomes" id="UP001596548"/>
    </source>
</evidence>
<name>A0ABW2HXM1_9ACTN</name>
<proteinExistence type="predicted"/>
<feature type="transmembrane region" description="Helical" evidence="5">
    <location>
        <begin position="60"/>
        <end position="77"/>
    </location>
</feature>
<feature type="transmembrane region" description="Helical" evidence="5">
    <location>
        <begin position="256"/>
        <end position="273"/>
    </location>
</feature>
<evidence type="ECO:0000313" key="6">
    <source>
        <dbReference type="EMBL" id="MFC7276335.1"/>
    </source>
</evidence>
<dbReference type="EMBL" id="JBHTBJ010000014">
    <property type="protein sequence ID" value="MFC7276335.1"/>
    <property type="molecule type" value="Genomic_DNA"/>
</dbReference>
<feature type="transmembrane region" description="Helical" evidence="5">
    <location>
        <begin position="27"/>
        <end position="48"/>
    </location>
</feature>
<evidence type="ECO:0000256" key="2">
    <source>
        <dbReference type="ARBA" id="ARBA00022692"/>
    </source>
</evidence>
<dbReference type="RefSeq" id="WP_378970539.1">
    <property type="nucleotide sequence ID" value="NZ_JBHTBJ010000014.1"/>
</dbReference>
<sequence>MFAVSGATQASWMSRLPAILERADTDLVRLGVAFFLLGVGTLTAMLLTGPVCDRIGSRRVLVAGFAVALPSLAGIALCRSPEALGFALLVMGIGAGIWDAAMNVQGYAVESGLGKHLMSGFHGWWSVGSMAGAGLGLLAARLSVGLVPHLAVVSLLAAALCVLSLRTFDDSGVRRPEEAEEKRRRPVGRLAMIAVLMFCGALVEGGASDWLAVYLSGERRLSHSSAALGYTVFVTAMAAGRLAAERPHRHIGPAGMVRAGAIVAGVGIGLVVLTTKGLWAFAGAFGWGMGICWAFPAALSATGNIATGSAVAMMTAIGYCASILGPLAIGWLAHAAGLGTALLGLVPLVVVVAFLSPVLASRDVKPRS</sequence>
<reference evidence="7" key="1">
    <citation type="journal article" date="2019" name="Int. J. Syst. Evol. Microbiol.">
        <title>The Global Catalogue of Microorganisms (GCM) 10K type strain sequencing project: providing services to taxonomists for standard genome sequencing and annotation.</title>
        <authorList>
            <consortium name="The Broad Institute Genomics Platform"/>
            <consortium name="The Broad Institute Genome Sequencing Center for Infectious Disease"/>
            <person name="Wu L."/>
            <person name="Ma J."/>
        </authorList>
    </citation>
    <scope>NUCLEOTIDE SEQUENCE [LARGE SCALE GENOMIC DNA]</scope>
    <source>
        <strain evidence="7">XZYJT-10</strain>
    </source>
</reference>
<feature type="transmembrane region" description="Helical" evidence="5">
    <location>
        <begin position="279"/>
        <end position="299"/>
    </location>
</feature>
<feature type="transmembrane region" description="Helical" evidence="5">
    <location>
        <begin position="146"/>
        <end position="165"/>
    </location>
</feature>
<feature type="transmembrane region" description="Helical" evidence="5">
    <location>
        <begin position="311"/>
        <end position="332"/>
    </location>
</feature>
<dbReference type="SUPFAM" id="SSF103473">
    <property type="entry name" value="MFS general substrate transporter"/>
    <property type="match status" value="1"/>
</dbReference>
<organism evidence="6 7">
    <name type="scientific">Paractinoplanes rhizophilus</name>
    <dbReference type="NCBI Taxonomy" id="1416877"/>
    <lineage>
        <taxon>Bacteria</taxon>
        <taxon>Bacillati</taxon>
        <taxon>Actinomycetota</taxon>
        <taxon>Actinomycetes</taxon>
        <taxon>Micromonosporales</taxon>
        <taxon>Micromonosporaceae</taxon>
        <taxon>Paractinoplanes</taxon>
    </lineage>
</organism>
<feature type="transmembrane region" description="Helical" evidence="5">
    <location>
        <begin position="227"/>
        <end position="244"/>
    </location>
</feature>
<feature type="transmembrane region" description="Helical" evidence="5">
    <location>
        <begin position="121"/>
        <end position="140"/>
    </location>
</feature>
<dbReference type="PANTHER" id="PTHR23514:SF13">
    <property type="entry name" value="INNER MEMBRANE PROTEIN YBJJ"/>
    <property type="match status" value="1"/>
</dbReference>
<keyword evidence="3 5" id="KW-1133">Transmembrane helix</keyword>
<keyword evidence="2 5" id="KW-0812">Transmembrane</keyword>
<gene>
    <name evidence="6" type="ORF">ACFQS1_20270</name>
</gene>
<dbReference type="Pfam" id="PF07690">
    <property type="entry name" value="MFS_1"/>
    <property type="match status" value="1"/>
</dbReference>
<keyword evidence="7" id="KW-1185">Reference proteome</keyword>
<keyword evidence="4 5" id="KW-0472">Membrane</keyword>
<dbReference type="CDD" id="cd17393">
    <property type="entry name" value="MFS_MosC_like"/>
    <property type="match status" value="1"/>
</dbReference>
<feature type="transmembrane region" description="Helical" evidence="5">
    <location>
        <begin position="186"/>
        <end position="207"/>
    </location>
</feature>
<comment type="subcellular location">
    <subcellularLocation>
        <location evidence="1">Membrane</location>
        <topology evidence="1">Multi-pass membrane protein</topology>
    </subcellularLocation>
</comment>
<dbReference type="Proteomes" id="UP001596548">
    <property type="component" value="Unassembled WGS sequence"/>
</dbReference>
<feature type="transmembrane region" description="Helical" evidence="5">
    <location>
        <begin position="338"/>
        <end position="360"/>
    </location>
</feature>
<dbReference type="InterPro" id="IPR036259">
    <property type="entry name" value="MFS_trans_sf"/>
</dbReference>
<dbReference type="PANTHER" id="PTHR23514">
    <property type="entry name" value="BYPASS OF STOP CODON PROTEIN 6"/>
    <property type="match status" value="1"/>
</dbReference>
<evidence type="ECO:0000256" key="5">
    <source>
        <dbReference type="SAM" id="Phobius"/>
    </source>
</evidence>
<evidence type="ECO:0000256" key="3">
    <source>
        <dbReference type="ARBA" id="ARBA00022989"/>
    </source>
</evidence>
<feature type="transmembrane region" description="Helical" evidence="5">
    <location>
        <begin position="83"/>
        <end position="101"/>
    </location>
</feature>
<dbReference type="InterPro" id="IPR051788">
    <property type="entry name" value="MFS_Transporter"/>
</dbReference>
<comment type="caution">
    <text evidence="6">The sequence shown here is derived from an EMBL/GenBank/DDBJ whole genome shotgun (WGS) entry which is preliminary data.</text>
</comment>
<dbReference type="InterPro" id="IPR011701">
    <property type="entry name" value="MFS"/>
</dbReference>
<dbReference type="Gene3D" id="1.20.1250.20">
    <property type="entry name" value="MFS general substrate transporter like domains"/>
    <property type="match status" value="1"/>
</dbReference>
<protein>
    <submittedName>
        <fullName evidence="6">MFS transporter</fullName>
    </submittedName>
</protein>
<accession>A0ABW2HXM1</accession>
<evidence type="ECO:0000256" key="4">
    <source>
        <dbReference type="ARBA" id="ARBA00023136"/>
    </source>
</evidence>